<proteinExistence type="predicted"/>
<protein>
    <submittedName>
        <fullName evidence="1">Uncharacterized protein</fullName>
    </submittedName>
</protein>
<sequence length="193" mass="19311">MAAAPDTGASAELPGCAPWGAQPLEVWPADQEVIVALSEGAAPLPLLDEIGSALLAPTADGAPSPYREVSSSISYGPQAVSGSHAATAAAMLPVARPHPMQSLGPDAAVRALAADLQAVLPRLAANACAPAGLPVGRVVIGLRLGAGVLYWEPGLVVAVAARSSDAGAAVLKCVVDAIRSWLYMRPQAGSVGR</sequence>
<dbReference type="KEGG" id="mng:MNEG_12974"/>
<dbReference type="GeneID" id="25730390"/>
<gene>
    <name evidence="1" type="ORF">MNEG_12974</name>
</gene>
<dbReference type="RefSeq" id="XP_013894008.1">
    <property type="nucleotide sequence ID" value="XM_014038554.1"/>
</dbReference>
<name>A0A0D2KGN7_9CHLO</name>
<dbReference type="AlphaFoldDB" id="A0A0D2KGN7"/>
<dbReference type="EMBL" id="KK103767">
    <property type="protein sequence ID" value="KIY94988.1"/>
    <property type="molecule type" value="Genomic_DNA"/>
</dbReference>
<evidence type="ECO:0000313" key="1">
    <source>
        <dbReference type="EMBL" id="KIY94988.1"/>
    </source>
</evidence>
<organism evidence="1 2">
    <name type="scientific">Monoraphidium neglectum</name>
    <dbReference type="NCBI Taxonomy" id="145388"/>
    <lineage>
        <taxon>Eukaryota</taxon>
        <taxon>Viridiplantae</taxon>
        <taxon>Chlorophyta</taxon>
        <taxon>core chlorophytes</taxon>
        <taxon>Chlorophyceae</taxon>
        <taxon>CS clade</taxon>
        <taxon>Sphaeropleales</taxon>
        <taxon>Selenastraceae</taxon>
        <taxon>Monoraphidium</taxon>
    </lineage>
</organism>
<keyword evidence="2" id="KW-1185">Reference proteome</keyword>
<dbReference type="Proteomes" id="UP000054498">
    <property type="component" value="Unassembled WGS sequence"/>
</dbReference>
<reference evidence="1 2" key="1">
    <citation type="journal article" date="2013" name="BMC Genomics">
        <title>Reconstruction of the lipid metabolism for the microalga Monoraphidium neglectum from its genome sequence reveals characteristics suitable for biofuel production.</title>
        <authorList>
            <person name="Bogen C."/>
            <person name="Al-Dilaimi A."/>
            <person name="Albersmeier A."/>
            <person name="Wichmann J."/>
            <person name="Grundmann M."/>
            <person name="Rupp O."/>
            <person name="Lauersen K.J."/>
            <person name="Blifernez-Klassen O."/>
            <person name="Kalinowski J."/>
            <person name="Goesmann A."/>
            <person name="Mussgnug J.H."/>
            <person name="Kruse O."/>
        </authorList>
    </citation>
    <scope>NUCLEOTIDE SEQUENCE [LARGE SCALE GENOMIC DNA]</scope>
    <source>
        <strain evidence="1 2">SAG 48.87</strain>
    </source>
</reference>
<evidence type="ECO:0000313" key="2">
    <source>
        <dbReference type="Proteomes" id="UP000054498"/>
    </source>
</evidence>
<accession>A0A0D2KGN7</accession>